<feature type="binding site" evidence="9">
    <location>
        <position position="13"/>
    </location>
    <ligand>
        <name>sn-glycerol 3-phosphate</name>
        <dbReference type="ChEBI" id="CHEBI:57597"/>
    </ligand>
</feature>
<evidence type="ECO:0000313" key="14">
    <source>
        <dbReference type="Proteomes" id="UP000009047"/>
    </source>
</evidence>
<dbReference type="UniPathway" id="UPA00618">
    <property type="reaction ID" value="UER00672"/>
</dbReference>
<feature type="binding site" evidence="9">
    <location>
        <position position="270"/>
    </location>
    <ligand>
        <name>ATP</name>
        <dbReference type="ChEBI" id="CHEBI:30616"/>
    </ligand>
</feature>
<keyword evidence="3 9" id="KW-0808">Transferase</keyword>
<dbReference type="HAMAP" id="MF_00186">
    <property type="entry name" value="Glycerol_kin"/>
    <property type="match status" value="1"/>
</dbReference>
<dbReference type="STRING" id="644282.Deba_2259"/>
<dbReference type="InterPro" id="IPR018484">
    <property type="entry name" value="FGGY_N"/>
</dbReference>
<dbReference type="GO" id="GO:0005524">
    <property type="term" value="F:ATP binding"/>
    <property type="evidence" value="ECO:0007669"/>
    <property type="project" value="UniProtKB-UniRule"/>
</dbReference>
<feature type="binding site" evidence="9">
    <location>
        <position position="419"/>
    </location>
    <ligand>
        <name>ADP</name>
        <dbReference type="ChEBI" id="CHEBI:456216"/>
    </ligand>
</feature>
<dbReference type="NCBIfam" id="NF000756">
    <property type="entry name" value="PRK00047.1"/>
    <property type="match status" value="1"/>
</dbReference>
<evidence type="ECO:0000256" key="7">
    <source>
        <dbReference type="ARBA" id="ARBA00022840"/>
    </source>
</evidence>
<evidence type="ECO:0000256" key="1">
    <source>
        <dbReference type="ARBA" id="ARBA00005190"/>
    </source>
</evidence>
<evidence type="ECO:0000256" key="2">
    <source>
        <dbReference type="ARBA" id="ARBA00009156"/>
    </source>
</evidence>
<feature type="binding site" evidence="9">
    <location>
        <position position="135"/>
    </location>
    <ligand>
        <name>sn-glycerol 3-phosphate</name>
        <dbReference type="ChEBI" id="CHEBI:57597"/>
    </ligand>
</feature>
<dbReference type="Pfam" id="PF00370">
    <property type="entry name" value="FGGY_N"/>
    <property type="match status" value="1"/>
</dbReference>
<feature type="binding site" evidence="9">
    <location>
        <position position="314"/>
    </location>
    <ligand>
        <name>ADP</name>
        <dbReference type="ChEBI" id="CHEBI:456216"/>
    </ligand>
</feature>
<feature type="binding site" evidence="9">
    <location>
        <position position="17"/>
    </location>
    <ligand>
        <name>ADP</name>
        <dbReference type="ChEBI" id="CHEBI:456216"/>
    </ligand>
</feature>
<evidence type="ECO:0000256" key="8">
    <source>
        <dbReference type="ARBA" id="ARBA00052101"/>
    </source>
</evidence>
<evidence type="ECO:0000313" key="13">
    <source>
        <dbReference type="EMBL" id="ADK85622.1"/>
    </source>
</evidence>
<feature type="binding site" evidence="9">
    <location>
        <position position="14"/>
    </location>
    <ligand>
        <name>ATP</name>
        <dbReference type="ChEBI" id="CHEBI:30616"/>
    </ligand>
</feature>
<feature type="binding site" evidence="9">
    <location>
        <position position="415"/>
    </location>
    <ligand>
        <name>ATP</name>
        <dbReference type="ChEBI" id="CHEBI:30616"/>
    </ligand>
</feature>
<dbReference type="Pfam" id="PF02782">
    <property type="entry name" value="FGGY_C"/>
    <property type="match status" value="1"/>
</dbReference>
<feature type="binding site" evidence="9">
    <location>
        <position position="248"/>
    </location>
    <ligand>
        <name>sn-glycerol 3-phosphate</name>
        <dbReference type="ChEBI" id="CHEBI:57597"/>
    </ligand>
</feature>
<accession>E1QJ79</accession>
<feature type="binding site" evidence="9">
    <location>
        <position position="249"/>
    </location>
    <ligand>
        <name>glycerol</name>
        <dbReference type="ChEBI" id="CHEBI:17754"/>
    </ligand>
</feature>
<evidence type="ECO:0000256" key="9">
    <source>
        <dbReference type="HAMAP-Rule" id="MF_00186"/>
    </source>
</evidence>
<evidence type="ECO:0000259" key="11">
    <source>
        <dbReference type="Pfam" id="PF00370"/>
    </source>
</evidence>
<dbReference type="InterPro" id="IPR000577">
    <property type="entry name" value="Carb_kinase_FGGY"/>
</dbReference>
<comment type="similarity">
    <text evidence="2 9 10">Belongs to the FGGY kinase family.</text>
</comment>
<name>E1QJ79_DESB2</name>
<dbReference type="KEGG" id="dbr:Deba_2259"/>
<dbReference type="SUPFAM" id="SSF53067">
    <property type="entry name" value="Actin-like ATPase domain"/>
    <property type="match status" value="2"/>
</dbReference>
<sequence>MKRRYVGAIDQGTTSTRFFIYDHDCNVVAQAQREHKQYFPQPGWVEHDAAEILHNAYEVTQRALTKAGLTSGDLAAIGVTNQRETIVAWDGQTAAPLGRAIVWQDARTAEICRALEKKHGPELFWRVCGLPVSTYFSAAKIKWLLENSPAVARTARDGRLMLGTMDAWLIWRLTGGRHGGVHATDATNASRTLLMDIQNVAWDEEMLGVFGVERQWLPEIRPSCGVYGHTDPNGPLEAAVPIAGNLGDQQAALFGQCCFDAGQAKNTYGTGCFLLLNTGSRLARSQGGLLSTVAFQEADGAVSYALEGSVAVAGSLVQWLRDNLGLIRSAHEIEPLARTVADNGGLYLVPAFSGLFAPHWDAKARGLMIGLTHYINKGHIARAALEAVAMQTWEVVRAMTDDAGAALSQMRVDGGMVENELLMQFQSDILDLPVIKPQNTETTVLGAAFAAGLAVGYWSDKQSLRAKAAVEKTWRPTMGQAQRQRRVAAWLRAVERAKGWLVEED</sequence>
<dbReference type="FunFam" id="3.30.420.40:FF:000007">
    <property type="entry name" value="Glycerol kinase"/>
    <property type="match status" value="1"/>
</dbReference>
<dbReference type="InterPro" id="IPR043129">
    <property type="entry name" value="ATPase_NBD"/>
</dbReference>
<dbReference type="PROSITE" id="PS00933">
    <property type="entry name" value="FGGY_KINASES_1"/>
    <property type="match status" value="1"/>
</dbReference>
<dbReference type="eggNOG" id="COG0554">
    <property type="taxonomic scope" value="Bacteria"/>
</dbReference>
<comment type="catalytic activity">
    <reaction evidence="8 9">
        <text>glycerol + ATP = sn-glycerol 3-phosphate + ADP + H(+)</text>
        <dbReference type="Rhea" id="RHEA:21644"/>
        <dbReference type="ChEBI" id="CHEBI:15378"/>
        <dbReference type="ChEBI" id="CHEBI:17754"/>
        <dbReference type="ChEBI" id="CHEBI:30616"/>
        <dbReference type="ChEBI" id="CHEBI:57597"/>
        <dbReference type="ChEBI" id="CHEBI:456216"/>
        <dbReference type="EC" id="2.7.1.30"/>
    </reaction>
</comment>
<feature type="binding site" evidence="9">
    <location>
        <position position="135"/>
    </location>
    <ligand>
        <name>glycerol</name>
        <dbReference type="ChEBI" id="CHEBI:17754"/>
    </ligand>
</feature>
<keyword evidence="5 9" id="KW-0418">Kinase</keyword>
<comment type="activity regulation">
    <text evidence="9">Inhibited by fructose 1,6-bisphosphate (FBP).</text>
</comment>
<dbReference type="FunFam" id="3.30.420.40:FF:000008">
    <property type="entry name" value="Glycerol kinase"/>
    <property type="match status" value="1"/>
</dbReference>
<dbReference type="CDD" id="cd07769">
    <property type="entry name" value="ASKHA_NBD_FGGY_GK"/>
    <property type="match status" value="1"/>
</dbReference>
<feature type="binding site" evidence="9">
    <location>
        <position position="13"/>
    </location>
    <ligand>
        <name>ADP</name>
        <dbReference type="ChEBI" id="CHEBI:456216"/>
    </ligand>
</feature>
<feature type="domain" description="Carbohydrate kinase FGGY N-terminal" evidence="11">
    <location>
        <begin position="5"/>
        <end position="255"/>
    </location>
</feature>
<feature type="binding site" evidence="9">
    <location>
        <position position="314"/>
    </location>
    <ligand>
        <name>ATP</name>
        <dbReference type="ChEBI" id="CHEBI:30616"/>
    </ligand>
</feature>
<evidence type="ECO:0000259" key="12">
    <source>
        <dbReference type="Pfam" id="PF02782"/>
    </source>
</evidence>
<dbReference type="OrthoDB" id="9805576at2"/>
<evidence type="ECO:0000256" key="4">
    <source>
        <dbReference type="ARBA" id="ARBA00022741"/>
    </source>
</evidence>
<evidence type="ECO:0000256" key="5">
    <source>
        <dbReference type="ARBA" id="ARBA00022777"/>
    </source>
</evidence>
<dbReference type="AlphaFoldDB" id="E1QJ79"/>
<organism evidence="13 14">
    <name type="scientific">Desulfarculus baarsii (strain ATCC 33931 / DSM 2075 / LMG 7858 / VKM B-1802 / 2st14)</name>
    <dbReference type="NCBI Taxonomy" id="644282"/>
    <lineage>
        <taxon>Bacteria</taxon>
        <taxon>Pseudomonadati</taxon>
        <taxon>Thermodesulfobacteriota</taxon>
        <taxon>Desulfarculia</taxon>
        <taxon>Desulfarculales</taxon>
        <taxon>Desulfarculaceae</taxon>
        <taxon>Desulfarculus</taxon>
    </lineage>
</organism>
<dbReference type="PANTHER" id="PTHR10196">
    <property type="entry name" value="SUGAR KINASE"/>
    <property type="match status" value="1"/>
</dbReference>
<keyword evidence="14" id="KW-1185">Reference proteome</keyword>
<dbReference type="Gene3D" id="3.30.420.40">
    <property type="match status" value="2"/>
</dbReference>
<keyword evidence="7 9" id="KW-0067">ATP-binding</keyword>
<feature type="binding site" evidence="9">
    <location>
        <position position="318"/>
    </location>
    <ligand>
        <name>ATP</name>
        <dbReference type="ChEBI" id="CHEBI:30616"/>
    </ligand>
</feature>
<dbReference type="NCBIfam" id="TIGR01311">
    <property type="entry name" value="glycerol_kin"/>
    <property type="match status" value="1"/>
</dbReference>
<dbReference type="HOGENOM" id="CLU_009281_2_3_7"/>
<feature type="binding site" evidence="9">
    <location>
        <position position="248"/>
    </location>
    <ligand>
        <name>glycerol</name>
        <dbReference type="ChEBI" id="CHEBI:17754"/>
    </ligand>
</feature>
<evidence type="ECO:0000256" key="3">
    <source>
        <dbReference type="ARBA" id="ARBA00022679"/>
    </source>
</evidence>
<dbReference type="PIRSF" id="PIRSF000538">
    <property type="entry name" value="GlpK"/>
    <property type="match status" value="1"/>
</dbReference>
<keyword evidence="4 9" id="KW-0547">Nucleotide-binding</keyword>
<comment type="function">
    <text evidence="9">Key enzyme in the regulation of glycerol uptake and metabolism. Catalyzes the phosphorylation of glycerol to yield sn-glycerol 3-phosphate.</text>
</comment>
<evidence type="ECO:0000256" key="6">
    <source>
        <dbReference type="ARBA" id="ARBA00022798"/>
    </source>
</evidence>
<evidence type="ECO:0000256" key="10">
    <source>
        <dbReference type="RuleBase" id="RU003733"/>
    </source>
</evidence>
<dbReference type="RefSeq" id="WP_013259061.1">
    <property type="nucleotide sequence ID" value="NC_014365.1"/>
</dbReference>
<feature type="binding site" evidence="9">
    <location>
        <position position="13"/>
    </location>
    <ligand>
        <name>ATP</name>
        <dbReference type="ChEBI" id="CHEBI:30616"/>
    </ligand>
</feature>
<protein>
    <recommendedName>
        <fullName evidence="9">Glycerol kinase</fullName>
        <ecNumber evidence="9">2.7.1.30</ecNumber>
    </recommendedName>
    <alternativeName>
        <fullName evidence="9">ATP:glycerol 3-phosphotransferase</fullName>
    </alternativeName>
    <alternativeName>
        <fullName evidence="9">Glycerokinase</fullName>
        <shortName evidence="9">GK</shortName>
    </alternativeName>
</protein>
<proteinExistence type="inferred from homology"/>
<feature type="binding site" evidence="9">
    <location>
        <position position="83"/>
    </location>
    <ligand>
        <name>glycerol</name>
        <dbReference type="ChEBI" id="CHEBI:17754"/>
    </ligand>
</feature>
<dbReference type="GO" id="GO:0005829">
    <property type="term" value="C:cytosol"/>
    <property type="evidence" value="ECO:0007669"/>
    <property type="project" value="TreeGrafter"/>
</dbReference>
<feature type="binding site" evidence="9">
    <location>
        <position position="415"/>
    </location>
    <ligand>
        <name>ADP</name>
        <dbReference type="ChEBI" id="CHEBI:456216"/>
    </ligand>
</feature>
<feature type="binding site" evidence="9">
    <location>
        <position position="84"/>
    </location>
    <ligand>
        <name>glycerol</name>
        <dbReference type="ChEBI" id="CHEBI:17754"/>
    </ligand>
</feature>
<feature type="binding site" evidence="9">
    <location>
        <position position="270"/>
    </location>
    <ligand>
        <name>ADP</name>
        <dbReference type="ChEBI" id="CHEBI:456216"/>
    </ligand>
</feature>
<dbReference type="InterPro" id="IPR005999">
    <property type="entry name" value="Glycerol_kin"/>
</dbReference>
<dbReference type="InterPro" id="IPR018485">
    <property type="entry name" value="FGGY_C"/>
</dbReference>
<comment type="pathway">
    <text evidence="1 9">Polyol metabolism; glycerol degradation via glycerol kinase pathway; sn-glycerol 3-phosphate from glycerol: step 1/1.</text>
</comment>
<dbReference type="GO" id="GO:0006072">
    <property type="term" value="P:glycerol-3-phosphate metabolic process"/>
    <property type="evidence" value="ECO:0007669"/>
    <property type="project" value="InterPro"/>
</dbReference>
<dbReference type="Proteomes" id="UP000009047">
    <property type="component" value="Chromosome"/>
</dbReference>
<dbReference type="InterPro" id="IPR018483">
    <property type="entry name" value="Carb_kinase_FGGY_CS"/>
</dbReference>
<dbReference type="PANTHER" id="PTHR10196:SF69">
    <property type="entry name" value="GLYCEROL KINASE"/>
    <property type="match status" value="1"/>
</dbReference>
<dbReference type="EMBL" id="CP002085">
    <property type="protein sequence ID" value="ADK85622.1"/>
    <property type="molecule type" value="Genomic_DNA"/>
</dbReference>
<keyword evidence="6 9" id="KW-0319">Glycerol metabolism</keyword>
<dbReference type="PROSITE" id="PS00445">
    <property type="entry name" value="FGGY_KINASES_2"/>
    <property type="match status" value="1"/>
</dbReference>
<dbReference type="EC" id="2.7.1.30" evidence="9"/>
<gene>
    <name evidence="9" type="primary">glpK</name>
    <name evidence="13" type="ordered locus">Deba_2259</name>
</gene>
<dbReference type="GO" id="GO:0019563">
    <property type="term" value="P:glycerol catabolic process"/>
    <property type="evidence" value="ECO:0007669"/>
    <property type="project" value="UniProtKB-UniRule"/>
</dbReference>
<feature type="domain" description="Carbohydrate kinase FGGY C-terminal" evidence="12">
    <location>
        <begin position="265"/>
        <end position="454"/>
    </location>
</feature>
<reference evidence="13 14" key="1">
    <citation type="journal article" date="2010" name="Stand. Genomic Sci.">
        <title>Complete genome sequence of Desulfarculus baarsii type strain (2st14).</title>
        <authorList>
            <person name="Sun H."/>
            <person name="Spring S."/>
            <person name="Lapidus A."/>
            <person name="Davenport K."/>
            <person name="Del Rio T.G."/>
            <person name="Tice H."/>
            <person name="Nolan M."/>
            <person name="Copeland A."/>
            <person name="Cheng J.F."/>
            <person name="Lucas S."/>
            <person name="Tapia R."/>
            <person name="Goodwin L."/>
            <person name="Pitluck S."/>
            <person name="Ivanova N."/>
            <person name="Pagani I."/>
            <person name="Mavromatis K."/>
            <person name="Ovchinnikova G."/>
            <person name="Pati A."/>
            <person name="Chen A."/>
            <person name="Palaniappan K."/>
            <person name="Hauser L."/>
            <person name="Chang Y.J."/>
            <person name="Jeffries C.D."/>
            <person name="Detter J.C."/>
            <person name="Han C."/>
            <person name="Rohde M."/>
            <person name="Brambilla E."/>
            <person name="Goker M."/>
            <person name="Woyke T."/>
            <person name="Bristow J."/>
            <person name="Eisen J.A."/>
            <person name="Markowitz V."/>
            <person name="Hugenholtz P."/>
            <person name="Kyrpides N.C."/>
            <person name="Klenk H.P."/>
            <person name="Land M."/>
        </authorList>
    </citation>
    <scope>NUCLEOTIDE SEQUENCE [LARGE SCALE GENOMIC DNA]</scope>
    <source>
        <strain evidence="14">ATCC 33931 / DSM 2075 / LMG 7858 / VKM B-1802 / 2st14</strain>
    </source>
</reference>
<feature type="binding site" evidence="9">
    <location>
        <position position="15"/>
    </location>
    <ligand>
        <name>ATP</name>
        <dbReference type="ChEBI" id="CHEBI:30616"/>
    </ligand>
</feature>
<feature type="binding site" evidence="9">
    <location>
        <position position="83"/>
    </location>
    <ligand>
        <name>sn-glycerol 3-phosphate</name>
        <dbReference type="ChEBI" id="CHEBI:57597"/>
    </ligand>
</feature>
<dbReference type="GO" id="GO:0004370">
    <property type="term" value="F:glycerol kinase activity"/>
    <property type="evidence" value="ECO:0007669"/>
    <property type="project" value="UniProtKB-UniRule"/>
</dbReference>
<feature type="binding site" evidence="9">
    <location>
        <position position="84"/>
    </location>
    <ligand>
        <name>sn-glycerol 3-phosphate</name>
        <dbReference type="ChEBI" id="CHEBI:57597"/>
    </ligand>
</feature>